<reference evidence="2 3" key="1">
    <citation type="submission" date="2020-10" db="EMBL/GenBank/DDBJ databases">
        <title>Sequencing the genomes of 1000 actinobacteria strains.</title>
        <authorList>
            <person name="Klenk H.-P."/>
        </authorList>
    </citation>
    <scope>NUCLEOTIDE SEQUENCE [LARGE SCALE GENOMIC DNA]</scope>
    <source>
        <strain evidence="2 3">DSM 7307</strain>
    </source>
</reference>
<feature type="transmembrane region" description="Helical" evidence="1">
    <location>
        <begin position="21"/>
        <end position="40"/>
    </location>
</feature>
<keyword evidence="3" id="KW-1185">Reference proteome</keyword>
<evidence type="ECO:0000313" key="2">
    <source>
        <dbReference type="EMBL" id="MBE1503238.1"/>
    </source>
</evidence>
<sequence length="41" mass="4638">MEQIKNIRAKESQMTDMIRDIAAFTSIAMFIASFSLIVIAM</sequence>
<dbReference type="Proteomes" id="UP000620262">
    <property type="component" value="Unassembled WGS sequence"/>
</dbReference>
<evidence type="ECO:0000313" key="3">
    <source>
        <dbReference type="Proteomes" id="UP000620262"/>
    </source>
</evidence>
<proteinExistence type="predicted"/>
<protein>
    <submittedName>
        <fullName evidence="2">Uncharacterized protein</fullName>
    </submittedName>
</protein>
<gene>
    <name evidence="2" type="ORF">H4W29_000419</name>
</gene>
<name>A0ABR9IJ89_RHIVS</name>
<evidence type="ECO:0000256" key="1">
    <source>
        <dbReference type="SAM" id="Phobius"/>
    </source>
</evidence>
<comment type="caution">
    <text evidence="2">The sequence shown here is derived from an EMBL/GenBank/DDBJ whole genome shotgun (WGS) entry which is preliminary data.</text>
</comment>
<organism evidence="2 3">
    <name type="scientific">Rhizobium viscosum</name>
    <name type="common">Arthrobacter viscosus</name>
    <dbReference type="NCBI Taxonomy" id="1673"/>
    <lineage>
        <taxon>Bacteria</taxon>
        <taxon>Pseudomonadati</taxon>
        <taxon>Pseudomonadota</taxon>
        <taxon>Alphaproteobacteria</taxon>
        <taxon>Hyphomicrobiales</taxon>
        <taxon>Rhizobiaceae</taxon>
        <taxon>Rhizobium/Agrobacterium group</taxon>
        <taxon>Rhizobium</taxon>
    </lineage>
</organism>
<keyword evidence="1" id="KW-0812">Transmembrane</keyword>
<keyword evidence="1" id="KW-1133">Transmembrane helix</keyword>
<dbReference type="EMBL" id="JADBEC010000001">
    <property type="protein sequence ID" value="MBE1503238.1"/>
    <property type="molecule type" value="Genomic_DNA"/>
</dbReference>
<accession>A0ABR9IJ89</accession>
<keyword evidence="1" id="KW-0472">Membrane</keyword>